<keyword evidence="4" id="KW-1185">Reference proteome</keyword>
<gene>
    <name evidence="3" type="ordered locus">Amet_2124</name>
</gene>
<dbReference type="EMBL" id="CP000724">
    <property type="protein sequence ID" value="ABR48283.1"/>
    <property type="molecule type" value="Genomic_DNA"/>
</dbReference>
<dbReference type="eggNOG" id="ENOG50330YR">
    <property type="taxonomic scope" value="Bacteria"/>
</dbReference>
<dbReference type="RefSeq" id="WP_012063260.1">
    <property type="nucleotide sequence ID" value="NC_009633.1"/>
</dbReference>
<evidence type="ECO:0000313" key="3">
    <source>
        <dbReference type="EMBL" id="ABR48283.1"/>
    </source>
</evidence>
<proteinExistence type="inferred from homology"/>
<name>A6TQ15_ALKMQ</name>
<dbReference type="Gene3D" id="2.30.30.110">
    <property type="match status" value="1"/>
</dbReference>
<evidence type="ECO:0000256" key="1">
    <source>
        <dbReference type="ARBA" id="ARBA00007521"/>
    </source>
</evidence>
<accession>A6TQ15</accession>
<comment type="similarity">
    <text evidence="1">Belongs to the PemK/MazF family.</text>
</comment>
<protein>
    <recommendedName>
        <fullName evidence="5">PemK-like protein</fullName>
    </recommendedName>
</protein>
<reference evidence="4" key="1">
    <citation type="journal article" date="2016" name="Genome Announc.">
        <title>Complete genome sequence of Alkaliphilus metalliredigens strain QYMF, an alkaliphilic and metal-reducing bacterium isolated from borax-contaminated leachate ponds.</title>
        <authorList>
            <person name="Hwang C."/>
            <person name="Copeland A."/>
            <person name="Lucas S."/>
            <person name="Lapidus A."/>
            <person name="Barry K."/>
            <person name="Detter J.C."/>
            <person name="Glavina Del Rio T."/>
            <person name="Hammon N."/>
            <person name="Israni S."/>
            <person name="Dalin E."/>
            <person name="Tice H."/>
            <person name="Pitluck S."/>
            <person name="Chertkov O."/>
            <person name="Brettin T."/>
            <person name="Bruce D."/>
            <person name="Han C."/>
            <person name="Schmutz J."/>
            <person name="Larimer F."/>
            <person name="Land M.L."/>
            <person name="Hauser L."/>
            <person name="Kyrpides N."/>
            <person name="Mikhailova N."/>
            <person name="Ye Q."/>
            <person name="Zhou J."/>
            <person name="Richardson P."/>
            <person name="Fields M.W."/>
        </authorList>
    </citation>
    <scope>NUCLEOTIDE SEQUENCE [LARGE SCALE GENOMIC DNA]</scope>
    <source>
        <strain evidence="4">QYMF</strain>
    </source>
</reference>
<evidence type="ECO:0008006" key="5">
    <source>
        <dbReference type="Google" id="ProtNLM"/>
    </source>
</evidence>
<dbReference type="Pfam" id="PF02452">
    <property type="entry name" value="PemK_toxin"/>
    <property type="match status" value="1"/>
</dbReference>
<dbReference type="GO" id="GO:0003677">
    <property type="term" value="F:DNA binding"/>
    <property type="evidence" value="ECO:0007669"/>
    <property type="project" value="InterPro"/>
</dbReference>
<dbReference type="HOGENOM" id="CLU_121823_5_0_9"/>
<dbReference type="KEGG" id="amt:Amet_2124"/>
<dbReference type="OrthoDB" id="1797254at2"/>
<dbReference type="Proteomes" id="UP000001572">
    <property type="component" value="Chromosome"/>
</dbReference>
<evidence type="ECO:0000256" key="2">
    <source>
        <dbReference type="ARBA" id="ARBA00022649"/>
    </source>
</evidence>
<dbReference type="InterPro" id="IPR003477">
    <property type="entry name" value="PemK-like"/>
</dbReference>
<keyword evidence="2" id="KW-1277">Toxin-antitoxin system</keyword>
<dbReference type="InterPro" id="IPR011067">
    <property type="entry name" value="Plasmid_toxin/cell-grow_inhib"/>
</dbReference>
<organism evidence="3 4">
    <name type="scientific">Alkaliphilus metalliredigens (strain QYMF)</name>
    <dbReference type="NCBI Taxonomy" id="293826"/>
    <lineage>
        <taxon>Bacteria</taxon>
        <taxon>Bacillati</taxon>
        <taxon>Bacillota</taxon>
        <taxon>Clostridia</taxon>
        <taxon>Peptostreptococcales</taxon>
        <taxon>Natronincolaceae</taxon>
        <taxon>Alkaliphilus</taxon>
    </lineage>
</organism>
<sequence>MDNFGDLYLVRIAFDDNPHVAKNRPVFLVNHLSESKLYTIAEITKSSPKRPPTYFDQYKEPINKWKQAALDKKSYVKTHKLHNVGYDKLFRKIGETAQEDAIRIVNRIVEVNI</sequence>
<dbReference type="SUPFAM" id="SSF50118">
    <property type="entry name" value="Cell growth inhibitor/plasmid maintenance toxic component"/>
    <property type="match status" value="1"/>
</dbReference>
<evidence type="ECO:0000313" key="4">
    <source>
        <dbReference type="Proteomes" id="UP000001572"/>
    </source>
</evidence>
<dbReference type="AlphaFoldDB" id="A6TQ15"/>